<dbReference type="GO" id="GO:0006310">
    <property type="term" value="P:DNA recombination"/>
    <property type="evidence" value="ECO:0007669"/>
    <property type="project" value="UniProtKB-KW"/>
</dbReference>
<evidence type="ECO:0000256" key="1">
    <source>
        <dbReference type="ARBA" id="ARBA00023172"/>
    </source>
</evidence>
<sequence length="71" mass="7919">MGIKVIRTLKPTRLPVVMTCDEVKAVLANLTGDKWLMALLMYGSGLRLMECLELRVQNPVECPKKIHPAAL</sequence>
<name>A0A2C9CKM6_KUEST</name>
<reference evidence="3" key="1">
    <citation type="submission" date="2017-10" db="EMBL/GenBank/DDBJ databases">
        <authorList>
            <person name="Banno H."/>
            <person name="Chua N.-H."/>
        </authorList>
    </citation>
    <scope>NUCLEOTIDE SEQUENCE [LARGE SCALE GENOMIC DNA]</scope>
    <source>
        <strain evidence="3">Kuenenia_mbr1_ru-nijmegen</strain>
    </source>
</reference>
<evidence type="ECO:0000313" key="3">
    <source>
        <dbReference type="EMBL" id="SOH06148.1"/>
    </source>
</evidence>
<dbReference type="Proteomes" id="UP000221734">
    <property type="component" value="Chromosome Kuenenia_stuttgartiensis_MBR1"/>
</dbReference>
<dbReference type="Gene3D" id="1.10.443.10">
    <property type="entry name" value="Intergrase catalytic core"/>
    <property type="match status" value="1"/>
</dbReference>
<keyword evidence="4" id="KW-1185">Reference proteome</keyword>
<evidence type="ECO:0000313" key="2">
    <source>
        <dbReference type="EMBL" id="QII12219.1"/>
    </source>
</evidence>
<protein>
    <submittedName>
        <fullName evidence="2">Integrase</fullName>
    </submittedName>
</protein>
<dbReference type="EMBL" id="LT934425">
    <property type="protein sequence ID" value="SOH06148.1"/>
    <property type="molecule type" value="Genomic_DNA"/>
</dbReference>
<accession>A0A2C9CKM6</accession>
<proteinExistence type="predicted"/>
<dbReference type="SUPFAM" id="SSF56349">
    <property type="entry name" value="DNA breaking-rejoining enzymes"/>
    <property type="match status" value="1"/>
</dbReference>
<dbReference type="EMBL" id="CP049055">
    <property type="protein sequence ID" value="QII12219.1"/>
    <property type="molecule type" value="Genomic_DNA"/>
</dbReference>
<dbReference type="InterPro" id="IPR013762">
    <property type="entry name" value="Integrase-like_cat_sf"/>
</dbReference>
<organism evidence="3 4">
    <name type="scientific">Kuenenia stuttgartiensis</name>
    <dbReference type="NCBI Taxonomy" id="174633"/>
    <lineage>
        <taxon>Bacteria</taxon>
        <taxon>Pseudomonadati</taxon>
        <taxon>Planctomycetota</taxon>
        <taxon>Candidatus Brocadiia</taxon>
        <taxon>Candidatus Brocadiales</taxon>
        <taxon>Candidatus Brocadiaceae</taxon>
        <taxon>Candidatus Kuenenia</taxon>
    </lineage>
</organism>
<dbReference type="InterPro" id="IPR011010">
    <property type="entry name" value="DNA_brk_join_enz"/>
</dbReference>
<evidence type="ECO:0000313" key="5">
    <source>
        <dbReference type="Proteomes" id="UP000501926"/>
    </source>
</evidence>
<dbReference type="GO" id="GO:0003677">
    <property type="term" value="F:DNA binding"/>
    <property type="evidence" value="ECO:0007669"/>
    <property type="project" value="InterPro"/>
</dbReference>
<gene>
    <name evidence="3" type="primary">xerD_3</name>
    <name evidence="2" type="ORF">KsCSTR_28400</name>
    <name evidence="3" type="ORF">KSMBR1_3675</name>
</gene>
<reference evidence="2 5" key="3">
    <citation type="submission" date="2020-02" db="EMBL/GenBank/DDBJ databases">
        <title>Newly sequenced genome of strain CSTR1 showed variability in Candidatus Kuenenia stuttgartiensis genomes.</title>
        <authorList>
            <person name="Ding C."/>
            <person name="Adrian L."/>
        </authorList>
    </citation>
    <scope>NUCLEOTIDE SEQUENCE [LARGE SCALE GENOMIC DNA]</scope>
    <source>
        <strain evidence="2 5">CSTR1</strain>
    </source>
</reference>
<keyword evidence="1" id="KW-0233">DNA recombination</keyword>
<dbReference type="AlphaFoldDB" id="A0A2C9CKM6"/>
<dbReference type="Proteomes" id="UP000501926">
    <property type="component" value="Chromosome"/>
</dbReference>
<evidence type="ECO:0000313" key="4">
    <source>
        <dbReference type="Proteomes" id="UP000221734"/>
    </source>
</evidence>
<dbReference type="GO" id="GO:0015074">
    <property type="term" value="P:DNA integration"/>
    <property type="evidence" value="ECO:0007669"/>
    <property type="project" value="InterPro"/>
</dbReference>
<dbReference type="KEGG" id="kst:KSMBR1_3675"/>
<reference evidence="4" key="2">
    <citation type="submission" date="2017-10" db="EMBL/GenBank/DDBJ databases">
        <authorList>
            <person name="Frank J."/>
        </authorList>
    </citation>
    <scope>NUCLEOTIDE SEQUENCE [LARGE SCALE GENOMIC DNA]</scope>
</reference>